<sequence length="95" mass="10831">MDQAVRAGQRDADSSSDVQGRFDRAWPMPAPAGLDRTPVGRIIRKTFFDSSGRRQATWLQCRPVVARIKGVFSTALHFAVVNVFANFRFRKWDVY</sequence>
<evidence type="ECO:0000313" key="2">
    <source>
        <dbReference type="EMBL" id="ABB10985.1"/>
    </source>
</evidence>
<dbReference type="PATRIC" id="fig|482957.22.peg.4499"/>
<evidence type="ECO:0000313" key="3">
    <source>
        <dbReference type="Proteomes" id="UP000002705"/>
    </source>
</evidence>
<proteinExistence type="predicted"/>
<accession>Q398X6</accession>
<dbReference type="Proteomes" id="UP000002705">
    <property type="component" value="Chromosome 2"/>
</dbReference>
<dbReference type="EMBL" id="CP000152">
    <property type="protein sequence ID" value="ABB10985.1"/>
    <property type="molecule type" value="Genomic_DNA"/>
</dbReference>
<dbReference type="AlphaFoldDB" id="Q398X6"/>
<dbReference type="KEGG" id="bur:Bcep18194_B0871"/>
<feature type="region of interest" description="Disordered" evidence="1">
    <location>
        <begin position="1"/>
        <end position="33"/>
    </location>
</feature>
<gene>
    <name evidence="2" type="ordered locus">Bcep18194_B0871</name>
</gene>
<evidence type="ECO:0000256" key="1">
    <source>
        <dbReference type="SAM" id="MobiDB-lite"/>
    </source>
</evidence>
<protein>
    <submittedName>
        <fullName evidence="2">Uncharacterized protein</fullName>
    </submittedName>
</protein>
<dbReference type="HOGENOM" id="CLU_2367420_0_0_4"/>
<reference evidence="2" key="1">
    <citation type="submission" date="2005-10" db="EMBL/GenBank/DDBJ databases">
        <title>Complete sequence of chromosome 2 of Burkholderia sp. 383.</title>
        <authorList>
            <consortium name="US DOE Joint Genome Institute"/>
            <person name="Copeland A."/>
            <person name="Lucas S."/>
            <person name="Lapidus A."/>
            <person name="Barry K."/>
            <person name="Detter J.C."/>
            <person name="Glavina T."/>
            <person name="Hammon N."/>
            <person name="Israni S."/>
            <person name="Pitluck S."/>
            <person name="Chain P."/>
            <person name="Malfatti S."/>
            <person name="Shin M."/>
            <person name="Vergez L."/>
            <person name="Schmutz J."/>
            <person name="Larimer F."/>
            <person name="Land M."/>
            <person name="Kyrpides N."/>
            <person name="Lykidis A."/>
            <person name="Richardson P."/>
        </authorList>
    </citation>
    <scope>NUCLEOTIDE SEQUENCE [LARGE SCALE GENOMIC DNA]</scope>
    <source>
        <strain evidence="2">383</strain>
    </source>
</reference>
<organism evidence="2 3">
    <name type="scientific">Burkholderia lata (strain ATCC 17760 / DSM 23089 / LMG 22485 / NCIMB 9086 / R18194 / 383)</name>
    <dbReference type="NCBI Taxonomy" id="482957"/>
    <lineage>
        <taxon>Bacteria</taxon>
        <taxon>Pseudomonadati</taxon>
        <taxon>Pseudomonadota</taxon>
        <taxon>Betaproteobacteria</taxon>
        <taxon>Burkholderiales</taxon>
        <taxon>Burkholderiaceae</taxon>
        <taxon>Burkholderia</taxon>
        <taxon>Burkholderia cepacia complex</taxon>
    </lineage>
</organism>
<name>Q398X6_BURL3</name>
<keyword evidence="3" id="KW-1185">Reference proteome</keyword>